<sequence>MLISKYITDVAAQVSLSFYCADHQLLTFAKKNTYLELIGMSALANLTGQAAEHFPAKLNLFPV</sequence>
<dbReference type="RefSeq" id="WP_074204400.1">
    <property type="nucleotide sequence ID" value="NZ_FSQW01000001.1"/>
</dbReference>
<evidence type="ECO:0000313" key="2">
    <source>
        <dbReference type="Proteomes" id="UP000185192"/>
    </source>
</evidence>
<accession>A0A1N6D3A4</accession>
<dbReference type="STRING" id="1123272.SAMN02745824_1485"/>
<organism evidence="1 2">
    <name type="scientific">Parasphingorhabdus marina DSM 22363</name>
    <dbReference type="NCBI Taxonomy" id="1123272"/>
    <lineage>
        <taxon>Bacteria</taxon>
        <taxon>Pseudomonadati</taxon>
        <taxon>Pseudomonadota</taxon>
        <taxon>Alphaproteobacteria</taxon>
        <taxon>Sphingomonadales</taxon>
        <taxon>Sphingomonadaceae</taxon>
        <taxon>Parasphingorhabdus</taxon>
    </lineage>
</organism>
<protein>
    <submittedName>
        <fullName evidence="1">Uncharacterized protein</fullName>
    </submittedName>
</protein>
<dbReference type="Proteomes" id="UP000185192">
    <property type="component" value="Unassembled WGS sequence"/>
</dbReference>
<gene>
    <name evidence="1" type="ORF">SAMN02745824_1485</name>
</gene>
<proteinExistence type="predicted"/>
<name>A0A1N6D3A4_9SPHN</name>
<keyword evidence="2" id="KW-1185">Reference proteome</keyword>
<dbReference type="EMBL" id="FSQW01000001">
    <property type="protein sequence ID" value="SIN65219.1"/>
    <property type="molecule type" value="Genomic_DNA"/>
</dbReference>
<dbReference type="AlphaFoldDB" id="A0A1N6D3A4"/>
<reference evidence="2" key="1">
    <citation type="submission" date="2016-11" db="EMBL/GenBank/DDBJ databases">
        <authorList>
            <person name="Varghese N."/>
            <person name="Submissions S."/>
        </authorList>
    </citation>
    <scope>NUCLEOTIDE SEQUENCE [LARGE SCALE GENOMIC DNA]</scope>
    <source>
        <strain evidence="2">DSM 22363</strain>
    </source>
</reference>
<evidence type="ECO:0000313" key="1">
    <source>
        <dbReference type="EMBL" id="SIN65219.1"/>
    </source>
</evidence>